<evidence type="ECO:0000313" key="4">
    <source>
        <dbReference type="EMBL" id="STY29552.1"/>
    </source>
</evidence>
<evidence type="ECO:0000256" key="1">
    <source>
        <dbReference type="ARBA" id="ARBA00008270"/>
    </source>
</evidence>
<keyword evidence="5" id="KW-1185">Reference proteome</keyword>
<dbReference type="SUPFAM" id="SSF54506">
    <property type="entry name" value="Diaminopimelate epimerase-like"/>
    <property type="match status" value="1"/>
</dbReference>
<gene>
    <name evidence="4" type="primary">yddE</name>
    <name evidence="4" type="ORF">NCTC11532_01739</name>
</gene>
<accession>A0A378LUP4</accession>
<feature type="active site" evidence="3">
    <location>
        <position position="47"/>
    </location>
</feature>
<proteinExistence type="inferred from homology"/>
<dbReference type="OrthoDB" id="9788221at2"/>
<dbReference type="GO" id="GO:0016853">
    <property type="term" value="F:isomerase activity"/>
    <property type="evidence" value="ECO:0007669"/>
    <property type="project" value="UniProtKB-KW"/>
</dbReference>
<reference evidence="4 5" key="1">
    <citation type="submission" date="2018-06" db="EMBL/GenBank/DDBJ databases">
        <authorList>
            <consortium name="Pathogen Informatics"/>
            <person name="Doyle S."/>
        </authorList>
    </citation>
    <scope>NUCLEOTIDE SEQUENCE [LARGE SCALE GENOMIC DNA]</scope>
    <source>
        <strain evidence="4 5">NCTC11532</strain>
    </source>
</reference>
<dbReference type="NCBIfam" id="TIGR00654">
    <property type="entry name" value="PhzF_family"/>
    <property type="match status" value="1"/>
</dbReference>
<dbReference type="InterPro" id="IPR003719">
    <property type="entry name" value="Phenazine_PhzF-like"/>
</dbReference>
<dbReference type="STRING" id="1122170.GCA_000701265_00747"/>
<evidence type="ECO:0000256" key="3">
    <source>
        <dbReference type="PIRSR" id="PIRSR016184-1"/>
    </source>
</evidence>
<dbReference type="PANTHER" id="PTHR13774:SF17">
    <property type="entry name" value="PHENAZINE BIOSYNTHESIS-LIKE DOMAIN-CONTAINING PROTEIN"/>
    <property type="match status" value="1"/>
</dbReference>
<organism evidence="4 5">
    <name type="scientific">Legionella wadsworthii</name>
    <dbReference type="NCBI Taxonomy" id="28088"/>
    <lineage>
        <taxon>Bacteria</taxon>
        <taxon>Pseudomonadati</taxon>
        <taxon>Pseudomonadota</taxon>
        <taxon>Gammaproteobacteria</taxon>
        <taxon>Legionellales</taxon>
        <taxon>Legionellaceae</taxon>
        <taxon>Legionella</taxon>
    </lineage>
</organism>
<dbReference type="PIRSF" id="PIRSF016184">
    <property type="entry name" value="PhzC_PhzF"/>
    <property type="match status" value="1"/>
</dbReference>
<dbReference type="EMBL" id="UGPB01000001">
    <property type="protein sequence ID" value="STY29552.1"/>
    <property type="molecule type" value="Genomic_DNA"/>
</dbReference>
<dbReference type="EC" id="5.1.-.-" evidence="4"/>
<dbReference type="PANTHER" id="PTHR13774">
    <property type="entry name" value="PHENAZINE BIOSYNTHESIS PROTEIN"/>
    <property type="match status" value="1"/>
</dbReference>
<keyword evidence="2 4" id="KW-0413">Isomerase</keyword>
<dbReference type="Gene3D" id="3.10.310.10">
    <property type="entry name" value="Diaminopimelate Epimerase, Chain A, domain 1"/>
    <property type="match status" value="2"/>
</dbReference>
<protein>
    <submittedName>
        <fullName evidence="4">Epimerase</fullName>
        <ecNumber evidence="4">5.1.-.-</ecNumber>
    </submittedName>
</protein>
<comment type="similarity">
    <text evidence="1">Belongs to the PhzF family.</text>
</comment>
<dbReference type="RefSeq" id="WP_031565342.1">
    <property type="nucleotide sequence ID" value="NZ_CAAAIS010000003.1"/>
</dbReference>
<dbReference type="AlphaFoldDB" id="A0A378LUP4"/>
<evidence type="ECO:0000313" key="5">
    <source>
        <dbReference type="Proteomes" id="UP000255297"/>
    </source>
</evidence>
<dbReference type="GO" id="GO:0005737">
    <property type="term" value="C:cytoplasm"/>
    <property type="evidence" value="ECO:0007669"/>
    <property type="project" value="TreeGrafter"/>
</dbReference>
<dbReference type="Pfam" id="PF02567">
    <property type="entry name" value="PhzC-PhzF"/>
    <property type="match status" value="1"/>
</dbReference>
<name>A0A378LUP4_9GAMM</name>
<evidence type="ECO:0000256" key="2">
    <source>
        <dbReference type="ARBA" id="ARBA00023235"/>
    </source>
</evidence>
<sequence>MKNLSMYQVDAFASNLFEGNPAAVCPLDEWLTDEEMQNIATENNLSETAFFVPEGDGFYIRWFTPNEEVDLCGHATLASAFIIFEKLGFKEQEIKFNCKSGQLIVRRHGQGIMMDFPALPSDSIDLTPELLQLNLKKPQKVLKSKFDLMFVYEHENDVKLAAPDLDAVARLDYRGLILTAPGINSDVFSRCFYPGCNVPEDPVTGSAHCVIAPYWCEQLNKCRIEASQGGSRLGKLACEVKEDRVFLYGMCRLYLEGTIFLPNGV</sequence>
<dbReference type="Proteomes" id="UP000255297">
    <property type="component" value="Unassembled WGS sequence"/>
</dbReference>